<dbReference type="GO" id="GO:0016020">
    <property type="term" value="C:membrane"/>
    <property type="evidence" value="ECO:0007669"/>
    <property type="project" value="UniProtKB-SubCell"/>
</dbReference>
<comment type="caution">
    <text evidence="9">The sequence shown here is derived from an EMBL/GenBank/DDBJ whole genome shotgun (WGS) entry which is preliminary data.</text>
</comment>
<dbReference type="Proteomes" id="UP001156666">
    <property type="component" value="Unassembled WGS sequence"/>
</dbReference>
<dbReference type="Pfam" id="PF13899">
    <property type="entry name" value="Thioredoxin_7"/>
    <property type="match status" value="1"/>
</dbReference>
<dbReference type="PANTHER" id="PTHR32234:SF0">
    <property type="entry name" value="THIOL:DISULFIDE INTERCHANGE PROTEIN DSBD"/>
    <property type="match status" value="1"/>
</dbReference>
<feature type="chain" id="PRO_5041306548" evidence="7">
    <location>
        <begin position="23"/>
        <end position="835"/>
    </location>
</feature>
<feature type="transmembrane region" description="Helical" evidence="6">
    <location>
        <begin position="403"/>
        <end position="425"/>
    </location>
</feature>
<feature type="domain" description="Cytochrome C biogenesis protein transmembrane" evidence="8">
    <location>
        <begin position="361"/>
        <end position="569"/>
    </location>
</feature>
<sequence>MLRFLSVSILLFFTVQSFGQLADPVKWSFSSEKVSEKEYVLIYTAKIDKGWTVYSQETNEDGPVPTEITYESEGVSYDGKGEEIGHKKEGLDSYFDVVVTKFLDDEDFIIKHNVKVDPGVTNVSGFLTFMACDDSKCLPPTDIDFDINLADGKSSDVPSGVMSISMNGTDNAMPSGVISPVKWSFEITNEGNDEYLLKYIANAEEGWSVYSQFTNDDGPVPTLILYEEEDHYSVVDRSVEKGHKKKGLDPFFDGVEVIKFLSDEPFIIEHRIKTTDPSKEIKGGLEFMACDDTECLPPDFIDFSFKPSILKGGIVAISEEEVQKSTEEGNVIDNTIPKIVSSLENPTAECGGIQELSTNLWLTFIFGFIGGLLALLTPCVFPMIPLTVSFFTKDTKRKGWVNGLIYGASIIVIYVTLGIVITAVFGADSLNRLSTNWIANSIFFLVFIFFAFSFFGYYEITLPSSWSNKSDKMADKGGFVGIFFMAFTLAIVSFSCTGPIIGSAIVESASSKIGPSVVMTGFALALAIPFGLFAAFPAWLNSLPKSGSWMTSVKVVLGFLEIALAFKFLSVADLTNHWGFLRYELFIGIWIVVAILIVLYLLGYIRFPHDAPVKKIKPLRWGFIGLFAAAAIYLMTGFNYNEKTQAYDSKELLSGLAPPAQYNFFLEKPTLNPDLKERFYSYKKCANNLDCFTDYYEGVAYAKEVNKPVFLDFTGHACVNCRKMEEHVWIKTDVHSKLSNDFVLVSLYSDDDKDLDEKIYSVTQDKYLRDVGNMWTDFQIANFGSNTQPLYAMMTPDEEIIGQPRGYDPNYKEYVEFLECGLANFNKQKILIGEK</sequence>
<dbReference type="AlphaFoldDB" id="A0AA37SN91"/>
<feature type="transmembrane region" description="Helical" evidence="6">
    <location>
        <begin position="552"/>
        <end position="571"/>
    </location>
</feature>
<dbReference type="RefSeq" id="WP_235295312.1">
    <property type="nucleotide sequence ID" value="NZ_BSOH01000006.1"/>
</dbReference>
<evidence type="ECO:0000313" key="10">
    <source>
        <dbReference type="Proteomes" id="UP001156666"/>
    </source>
</evidence>
<proteinExistence type="predicted"/>
<keyword evidence="4 6" id="KW-1133">Transmembrane helix</keyword>
<comment type="subcellular location">
    <subcellularLocation>
        <location evidence="1">Membrane</location>
        <topology evidence="1">Multi-pass membrane protein</topology>
    </subcellularLocation>
</comment>
<organism evidence="9 10">
    <name type="scientific">Portibacter lacus</name>
    <dbReference type="NCBI Taxonomy" id="1099794"/>
    <lineage>
        <taxon>Bacteria</taxon>
        <taxon>Pseudomonadati</taxon>
        <taxon>Bacteroidota</taxon>
        <taxon>Saprospiria</taxon>
        <taxon>Saprospirales</taxon>
        <taxon>Haliscomenobacteraceae</taxon>
        <taxon>Portibacter</taxon>
    </lineage>
</organism>
<dbReference type="InterPro" id="IPR003834">
    <property type="entry name" value="Cyt_c_assmbl_TM_dom"/>
</dbReference>
<feature type="transmembrane region" description="Helical" evidence="6">
    <location>
        <begin position="360"/>
        <end position="391"/>
    </location>
</feature>
<evidence type="ECO:0000256" key="6">
    <source>
        <dbReference type="SAM" id="Phobius"/>
    </source>
</evidence>
<feature type="transmembrane region" description="Helical" evidence="6">
    <location>
        <begin position="437"/>
        <end position="458"/>
    </location>
</feature>
<dbReference type="GO" id="GO:0015035">
    <property type="term" value="F:protein-disulfide reductase activity"/>
    <property type="evidence" value="ECO:0007669"/>
    <property type="project" value="TreeGrafter"/>
</dbReference>
<evidence type="ECO:0000313" key="9">
    <source>
        <dbReference type="EMBL" id="GLR16564.1"/>
    </source>
</evidence>
<keyword evidence="5 6" id="KW-0472">Membrane</keyword>
<evidence type="ECO:0000256" key="5">
    <source>
        <dbReference type="ARBA" id="ARBA00023136"/>
    </source>
</evidence>
<evidence type="ECO:0000256" key="4">
    <source>
        <dbReference type="ARBA" id="ARBA00022989"/>
    </source>
</evidence>
<evidence type="ECO:0000256" key="7">
    <source>
        <dbReference type="SAM" id="SignalP"/>
    </source>
</evidence>
<dbReference type="PANTHER" id="PTHR32234">
    <property type="entry name" value="THIOL:DISULFIDE INTERCHANGE PROTEIN DSBD"/>
    <property type="match status" value="1"/>
</dbReference>
<dbReference type="GO" id="GO:0045454">
    <property type="term" value="P:cell redox homeostasis"/>
    <property type="evidence" value="ECO:0007669"/>
    <property type="project" value="TreeGrafter"/>
</dbReference>
<evidence type="ECO:0000256" key="1">
    <source>
        <dbReference type="ARBA" id="ARBA00004141"/>
    </source>
</evidence>
<dbReference type="Pfam" id="PF02683">
    <property type="entry name" value="DsbD_TM"/>
    <property type="match status" value="1"/>
</dbReference>
<name>A0AA37SN91_9BACT</name>
<dbReference type="EMBL" id="BSOH01000006">
    <property type="protein sequence ID" value="GLR16564.1"/>
    <property type="molecule type" value="Genomic_DNA"/>
</dbReference>
<evidence type="ECO:0000256" key="3">
    <source>
        <dbReference type="ARBA" id="ARBA00022748"/>
    </source>
</evidence>
<feature type="transmembrane region" description="Helical" evidence="6">
    <location>
        <begin position="479"/>
        <end position="505"/>
    </location>
</feature>
<keyword evidence="3" id="KW-0201">Cytochrome c-type biogenesis</keyword>
<keyword evidence="7" id="KW-0732">Signal</keyword>
<reference evidence="9" key="2">
    <citation type="submission" date="2023-01" db="EMBL/GenBank/DDBJ databases">
        <title>Draft genome sequence of Portibacter lacus strain NBRC 108769.</title>
        <authorList>
            <person name="Sun Q."/>
            <person name="Mori K."/>
        </authorList>
    </citation>
    <scope>NUCLEOTIDE SEQUENCE</scope>
    <source>
        <strain evidence="9">NBRC 108769</strain>
    </source>
</reference>
<dbReference type="GO" id="GO:0017004">
    <property type="term" value="P:cytochrome complex assembly"/>
    <property type="evidence" value="ECO:0007669"/>
    <property type="project" value="UniProtKB-KW"/>
</dbReference>
<reference evidence="9" key="1">
    <citation type="journal article" date="2014" name="Int. J. Syst. Evol. Microbiol.">
        <title>Complete genome sequence of Corynebacterium casei LMG S-19264T (=DSM 44701T), isolated from a smear-ripened cheese.</title>
        <authorList>
            <consortium name="US DOE Joint Genome Institute (JGI-PGF)"/>
            <person name="Walter F."/>
            <person name="Albersmeier A."/>
            <person name="Kalinowski J."/>
            <person name="Ruckert C."/>
        </authorList>
    </citation>
    <scope>NUCLEOTIDE SEQUENCE</scope>
    <source>
        <strain evidence="9">NBRC 108769</strain>
    </source>
</reference>
<feature type="transmembrane region" description="Helical" evidence="6">
    <location>
        <begin position="583"/>
        <end position="607"/>
    </location>
</feature>
<feature type="signal peptide" evidence="7">
    <location>
        <begin position="1"/>
        <end position="22"/>
    </location>
</feature>
<gene>
    <name evidence="9" type="primary">dsbD</name>
    <name evidence="9" type="ORF">GCM10007940_11790</name>
</gene>
<keyword evidence="10" id="KW-1185">Reference proteome</keyword>
<feature type="transmembrane region" description="Helical" evidence="6">
    <location>
        <begin position="619"/>
        <end position="640"/>
    </location>
</feature>
<evidence type="ECO:0000259" key="8">
    <source>
        <dbReference type="Pfam" id="PF02683"/>
    </source>
</evidence>
<dbReference type="InterPro" id="IPR036249">
    <property type="entry name" value="Thioredoxin-like_sf"/>
</dbReference>
<dbReference type="Gene3D" id="3.40.30.10">
    <property type="entry name" value="Glutaredoxin"/>
    <property type="match status" value="1"/>
</dbReference>
<dbReference type="SUPFAM" id="SSF52833">
    <property type="entry name" value="Thioredoxin-like"/>
    <property type="match status" value="1"/>
</dbReference>
<feature type="transmembrane region" description="Helical" evidence="6">
    <location>
        <begin position="517"/>
        <end position="540"/>
    </location>
</feature>
<evidence type="ECO:0000256" key="2">
    <source>
        <dbReference type="ARBA" id="ARBA00022692"/>
    </source>
</evidence>
<protein>
    <submittedName>
        <fullName evidence="9">Thiol:disulfide interchange protein DsbD</fullName>
    </submittedName>
</protein>
<accession>A0AA37SN91</accession>
<keyword evidence="2 6" id="KW-0812">Transmembrane</keyword>